<feature type="transmembrane region" description="Helical" evidence="1">
    <location>
        <begin position="22"/>
        <end position="47"/>
    </location>
</feature>
<evidence type="ECO:0000256" key="1">
    <source>
        <dbReference type="SAM" id="Phobius"/>
    </source>
</evidence>
<name>A0ABX2CVV7_9CYAN</name>
<comment type="caution">
    <text evidence="2">The sequence shown here is derived from an EMBL/GenBank/DDBJ whole genome shotgun (WGS) entry which is preliminary data.</text>
</comment>
<accession>A0ABX2CVV7</accession>
<dbReference type="Proteomes" id="UP000702425">
    <property type="component" value="Unassembled WGS sequence"/>
</dbReference>
<keyword evidence="3" id="KW-1185">Reference proteome</keyword>
<reference evidence="2 3" key="1">
    <citation type="journal article" date="2020" name="Sci. Rep.">
        <title>A novel cyanobacterial geosmin producer, revising GeoA distribution and dispersion patterns in Bacteria.</title>
        <authorList>
            <person name="Churro C."/>
            <person name="Semedo-Aguiar A.P."/>
            <person name="Silva A.D."/>
            <person name="Pereira-Leal J.B."/>
            <person name="Leite R.B."/>
        </authorList>
    </citation>
    <scope>NUCLEOTIDE SEQUENCE [LARGE SCALE GENOMIC DNA]</scope>
    <source>
        <strain evidence="2 3">IPMA8</strain>
    </source>
</reference>
<evidence type="ECO:0000313" key="3">
    <source>
        <dbReference type="Proteomes" id="UP000702425"/>
    </source>
</evidence>
<proteinExistence type="predicted"/>
<dbReference type="EMBL" id="SRRZ01000031">
    <property type="protein sequence ID" value="NQE34416.1"/>
    <property type="molecule type" value="Genomic_DNA"/>
</dbReference>
<gene>
    <name evidence="2" type="ORF">E5S67_02142</name>
</gene>
<keyword evidence="1" id="KW-0472">Membrane</keyword>
<evidence type="ECO:0008006" key="4">
    <source>
        <dbReference type="Google" id="ProtNLM"/>
    </source>
</evidence>
<sequence>MAAFSLNGPTIFLLSGQSFDQFILTLALIVLAVICGLTAFIFIRIFLNWLQAKLEGNSHFFRRSFKRKAGNSPANISEPDKVFLEPQFVESDSNLTAAIFREGRGISETLDPEIICENSAAVAYLYKPIALWHGRLILPSSEQRQPYGTVFFEVINAPKKYKNFIGKTAFLKWSTNREVQFFAHAVTQDINFTKQAKDSKKAGNIHPDRLNGWRNVGPLETLAGSRLEDSVTVMLRRPVIAINYSSSDRYELTIDREPVQIIGRLCAFVSILQRKEPDSDKFIVRHFNKTSRQFDGAAEIIRIPQVQPDKNGVARSTNHLIEKSPLNPDGWYIYGERDEDSIFVVQAIEPRKIAQLTPDETHFGLKKSLAYLSSKNWANTPAQKGQAKIVLLTPNDATENASISPWQEGDIGIVIHSFGGIGGKKREPAPLGIVTGHFAFGVAKVVRDRFTSELRFDIEYKQVYAHNPDGIVAGSSKWQSYMGDLQRGWLGDRPVCDIICKLDCVCCDYDFGGIALSPLTELNQQLDIMMARYRSGDGTGASLVTPATSCVQDSSQAIYATIKKITSEIESNPQIQDWLKTHPTDAQTQRFHHLVALGESLEKVLMPLGIVRPDWRKNPRLAGIDSELKKTFFAGIVNLIKAAISYRTMLPRRTQDEIAKIFLKQGAFLWIIRTNQVGGFDPDIEPIAPTGF</sequence>
<protein>
    <recommendedName>
        <fullName evidence="4">Abortive infection protein</fullName>
    </recommendedName>
</protein>
<keyword evidence="1" id="KW-0812">Transmembrane</keyword>
<evidence type="ECO:0000313" key="2">
    <source>
        <dbReference type="EMBL" id="NQE34416.1"/>
    </source>
</evidence>
<dbReference type="RefSeq" id="WP_172187025.1">
    <property type="nucleotide sequence ID" value="NZ_CAWPPK010000235.1"/>
</dbReference>
<organism evidence="2 3">
    <name type="scientific">Microcoleus asticus IPMA8</name>
    <dbReference type="NCBI Taxonomy" id="2563858"/>
    <lineage>
        <taxon>Bacteria</taxon>
        <taxon>Bacillati</taxon>
        <taxon>Cyanobacteriota</taxon>
        <taxon>Cyanophyceae</taxon>
        <taxon>Oscillatoriophycideae</taxon>
        <taxon>Oscillatoriales</taxon>
        <taxon>Microcoleaceae</taxon>
        <taxon>Microcoleus</taxon>
        <taxon>Microcoleus asticus</taxon>
    </lineage>
</organism>
<keyword evidence="1" id="KW-1133">Transmembrane helix</keyword>